<evidence type="ECO:0000313" key="5">
    <source>
        <dbReference type="Proteomes" id="UP000251617"/>
    </source>
</evidence>
<dbReference type="Gene3D" id="1.20.1600.10">
    <property type="entry name" value="Outer membrane efflux proteins (OEP)"/>
    <property type="match status" value="1"/>
</dbReference>
<dbReference type="PANTHER" id="PTHR30203">
    <property type="entry name" value="OUTER MEMBRANE CATION EFFLUX PROTEIN"/>
    <property type="match status" value="1"/>
</dbReference>
<proteinExistence type="predicted"/>
<keyword evidence="3" id="KW-0732">Signal</keyword>
<feature type="chain" id="PRO_5042250277" evidence="3">
    <location>
        <begin position="21"/>
        <end position="492"/>
    </location>
</feature>
<dbReference type="PANTHER" id="PTHR30203:SF30">
    <property type="entry name" value="OUTER MEMBRANE PROTEIN-RELATED"/>
    <property type="match status" value="1"/>
</dbReference>
<feature type="signal peptide" evidence="3">
    <location>
        <begin position="1"/>
        <end position="20"/>
    </location>
</feature>
<dbReference type="EMBL" id="CP030750">
    <property type="protein sequence ID" value="AXA22753.1"/>
    <property type="molecule type" value="Genomic_DNA"/>
</dbReference>
<dbReference type="AlphaFoldDB" id="A0AAD0L1S0"/>
<accession>A0AAD0L1S0</accession>
<evidence type="ECO:0000313" key="4">
    <source>
        <dbReference type="EMBL" id="AXA22753.1"/>
    </source>
</evidence>
<evidence type="ECO:0000256" key="1">
    <source>
        <dbReference type="ARBA" id="ARBA00004442"/>
    </source>
</evidence>
<evidence type="ECO:0000256" key="3">
    <source>
        <dbReference type="SAM" id="SignalP"/>
    </source>
</evidence>
<comment type="subcellular location">
    <subcellularLocation>
        <location evidence="1">Cell outer membrane</location>
    </subcellularLocation>
</comment>
<evidence type="ECO:0000256" key="2">
    <source>
        <dbReference type="SAM" id="Coils"/>
    </source>
</evidence>
<reference evidence="4 5" key="1">
    <citation type="submission" date="2018-06" db="EMBL/GenBank/DDBJ databases">
        <title>The genome of Pseudomonas putida NX-1, a lignin degrader.</title>
        <authorList>
            <person name="Xu Z."/>
        </authorList>
    </citation>
    <scope>NUCLEOTIDE SEQUENCE [LARGE SCALE GENOMIC DNA]</scope>
    <source>
        <strain evidence="4 5">NX-1</strain>
    </source>
</reference>
<feature type="coiled-coil region" evidence="2">
    <location>
        <begin position="202"/>
        <end position="260"/>
    </location>
</feature>
<dbReference type="InterPro" id="IPR010131">
    <property type="entry name" value="MdtP/NodT-like"/>
</dbReference>
<dbReference type="Proteomes" id="UP000251617">
    <property type="component" value="Chromosome"/>
</dbReference>
<gene>
    <name evidence="4" type="ORF">C1S65_00925</name>
</gene>
<sequence>MIERCLALLLLIMSTGPALASLALAPSQATRSSAPSPAVSSLSLKAQRIDLSLSDAIYLGLRDNRGIRSAYLDRIAQKFDLRVAEDRFSPKLLIRGNYLSNHNQADRYRQGDITPTTTLLTPYGTRLSLGWTYRHTEADLAGLTRNDGANITVIQPLLRGAGRDVATAPVQLARLGEQVNRLALKDTVAQTITRIIIGYHTLLQTQEQLQIARDALQRANQLLEVNQAMIAAGRMAAFEIVQTEAEVATQELGLEDARNQQQAARLALLQMLALDLDTPIVASDTVHADAIDVDTSLALQQAQALQPTYLIELIAGEQATINLTVARNERLWDVSLVGGGAQVRERNNLNGSARSWENYVGVQVEIPIGDLSTRQAEVQARVGVETQEVRLQEARQQLQRDVTNAVRDIGVRWRQYQIALRAQELSQRKLAIEREKLTVGRSSNFQVLSFENDLRTAQNTRLGALISYMNAQAELDQTLGTTLDSWDIALND</sequence>
<name>A0AAD0L1S0_PSEPU</name>
<dbReference type="GO" id="GO:0015562">
    <property type="term" value="F:efflux transmembrane transporter activity"/>
    <property type="evidence" value="ECO:0007669"/>
    <property type="project" value="InterPro"/>
</dbReference>
<keyword evidence="2" id="KW-0175">Coiled coil</keyword>
<dbReference type="GO" id="GO:0016020">
    <property type="term" value="C:membrane"/>
    <property type="evidence" value="ECO:0007669"/>
    <property type="project" value="UniProtKB-SubCell"/>
</dbReference>
<dbReference type="SUPFAM" id="SSF56954">
    <property type="entry name" value="Outer membrane efflux proteins (OEP)"/>
    <property type="match status" value="1"/>
</dbReference>
<organism evidence="4 5">
    <name type="scientific">Pseudomonas putida</name>
    <name type="common">Arthrobacter siderocapsulatus</name>
    <dbReference type="NCBI Taxonomy" id="303"/>
    <lineage>
        <taxon>Bacteria</taxon>
        <taxon>Pseudomonadati</taxon>
        <taxon>Pseudomonadota</taxon>
        <taxon>Gammaproteobacteria</taxon>
        <taxon>Pseudomonadales</taxon>
        <taxon>Pseudomonadaceae</taxon>
        <taxon>Pseudomonas</taxon>
    </lineage>
</organism>
<protein>
    <submittedName>
        <fullName evidence="4">TolC family protein</fullName>
    </submittedName>
</protein>